<dbReference type="AlphaFoldDB" id="A0AB32WZ37"/>
<keyword evidence="2" id="KW-0472">Membrane</keyword>
<dbReference type="RefSeq" id="XP_017982827.1">
    <property type="nucleotide sequence ID" value="XM_018127338.1"/>
</dbReference>
<organism evidence="3 4">
    <name type="scientific">Theobroma cacao</name>
    <name type="common">Cacao</name>
    <name type="synonym">Cocoa</name>
    <dbReference type="NCBI Taxonomy" id="3641"/>
    <lineage>
        <taxon>Eukaryota</taxon>
        <taxon>Viridiplantae</taxon>
        <taxon>Streptophyta</taxon>
        <taxon>Embryophyta</taxon>
        <taxon>Tracheophyta</taxon>
        <taxon>Spermatophyta</taxon>
        <taxon>Magnoliopsida</taxon>
        <taxon>eudicotyledons</taxon>
        <taxon>Gunneridae</taxon>
        <taxon>Pentapetalae</taxon>
        <taxon>rosids</taxon>
        <taxon>malvids</taxon>
        <taxon>Malvales</taxon>
        <taxon>Malvaceae</taxon>
        <taxon>Byttnerioideae</taxon>
        <taxon>Theobroma</taxon>
    </lineage>
</organism>
<evidence type="ECO:0000313" key="4">
    <source>
        <dbReference type="RefSeq" id="XP_017982827.1"/>
    </source>
</evidence>
<dbReference type="PROSITE" id="PS50088">
    <property type="entry name" value="ANK_REPEAT"/>
    <property type="match status" value="1"/>
</dbReference>
<proteinExistence type="predicted"/>
<keyword evidence="2" id="KW-1133">Transmembrane helix</keyword>
<gene>
    <name evidence="4" type="primary">LOC18611864</name>
</gene>
<dbReference type="Gene3D" id="1.25.40.20">
    <property type="entry name" value="Ankyrin repeat-containing domain"/>
    <property type="match status" value="1"/>
</dbReference>
<evidence type="ECO:0000256" key="2">
    <source>
        <dbReference type="SAM" id="Phobius"/>
    </source>
</evidence>
<evidence type="ECO:0000313" key="3">
    <source>
        <dbReference type="Proteomes" id="UP000694886"/>
    </source>
</evidence>
<keyword evidence="1" id="KW-0040">ANK repeat</keyword>
<dbReference type="SMART" id="SM00248">
    <property type="entry name" value="ANK"/>
    <property type="match status" value="1"/>
</dbReference>
<dbReference type="PANTHER" id="PTHR24128:SF46">
    <property type="entry name" value="ALPHA-LATROTOXIN-LHE1A-LIKE ISOFORM X1"/>
    <property type="match status" value="1"/>
</dbReference>
<dbReference type="SUPFAM" id="SSF48403">
    <property type="entry name" value="Ankyrin repeat"/>
    <property type="match status" value="1"/>
</dbReference>
<name>A0AB32WZ37_THECC</name>
<feature type="repeat" description="ANK" evidence="1">
    <location>
        <begin position="18"/>
        <end position="50"/>
    </location>
</feature>
<accession>A0AB32WZ37</accession>
<reference evidence="3" key="1">
    <citation type="journal article" date="1997" name="Nucleic Acids Res.">
        <title>tRNAscan-SE: a program for improved detection of transfer RNA genes in genomic sequence.</title>
        <authorList>
            <person name="Lowe T.M."/>
            <person name="Eddy S.R."/>
        </authorList>
    </citation>
    <scope>NUCLEOTIDE SEQUENCE [LARGE SCALE GENOMIC DNA]</scope>
    <source>
        <strain evidence="3">r\B97-61/B2</strain>
    </source>
</reference>
<dbReference type="InterPro" id="IPR036770">
    <property type="entry name" value="Ankyrin_rpt-contain_sf"/>
</dbReference>
<feature type="transmembrane region" description="Helical" evidence="2">
    <location>
        <begin position="240"/>
        <end position="259"/>
    </location>
</feature>
<sequence>MLKKTDCCQGVVNRKDKDGNTALHRAAAKNYPQMLKLLLACKADKNVTNQAGLTALDVARGQVNNRESINILGVCSFAGVSTLYKLWQLIVKILTEASTEIFQDMDGISSDDRNALLVILGLLLTATYQAILSPPGGVWQGAGTETRLSSPSVVWQVGAPTSTPTPFHPRKSRNIVGTSIMDPVEFLVFYLTICAVFIVAFFLTLGLLKPFPRGFKTALQVLLAFFAICFQASIYPIIPFYFYVPLVINIFIFLVFVIMMSMCTASRVSKISVMVLGCWLLVGVIYQSFASFGS</sequence>
<keyword evidence="2" id="KW-0812">Transmembrane</keyword>
<dbReference type="KEGG" id="tcc:18611864"/>
<feature type="transmembrane region" description="Helical" evidence="2">
    <location>
        <begin position="215"/>
        <end position="234"/>
    </location>
</feature>
<dbReference type="Pfam" id="PF13857">
    <property type="entry name" value="Ank_5"/>
    <property type="match status" value="1"/>
</dbReference>
<reference evidence="4" key="2">
    <citation type="submission" date="2025-08" db="UniProtKB">
        <authorList>
            <consortium name="RefSeq"/>
        </authorList>
    </citation>
    <scope>IDENTIFICATION</scope>
</reference>
<protein>
    <submittedName>
        <fullName evidence="4">Uncharacterized protein LOC18611864 isoform X1</fullName>
    </submittedName>
</protein>
<feature type="transmembrane region" description="Helical" evidence="2">
    <location>
        <begin position="115"/>
        <end position="132"/>
    </location>
</feature>
<dbReference type="PROSITE" id="PS50297">
    <property type="entry name" value="ANK_REP_REGION"/>
    <property type="match status" value="1"/>
</dbReference>
<feature type="transmembrane region" description="Helical" evidence="2">
    <location>
        <begin position="271"/>
        <end position="289"/>
    </location>
</feature>
<evidence type="ECO:0000256" key="1">
    <source>
        <dbReference type="PROSITE-ProRule" id="PRU00023"/>
    </source>
</evidence>
<feature type="transmembrane region" description="Helical" evidence="2">
    <location>
        <begin position="187"/>
        <end position="208"/>
    </location>
</feature>
<dbReference type="Gramene" id="Tc01v2_t011240.4">
    <property type="protein sequence ID" value="Tc01v2_p011240.4"/>
    <property type="gene ID" value="Tc01v2_g011240"/>
</dbReference>
<dbReference type="Proteomes" id="UP000694886">
    <property type="component" value="Chromosome 1"/>
</dbReference>
<dbReference type="InterPro" id="IPR002110">
    <property type="entry name" value="Ankyrin_rpt"/>
</dbReference>
<dbReference type="GeneID" id="18611864"/>
<dbReference type="PANTHER" id="PTHR24128">
    <property type="entry name" value="HOMEOBOX PROTEIN WARIAI"/>
    <property type="match status" value="1"/>
</dbReference>